<evidence type="ECO:0000259" key="9">
    <source>
        <dbReference type="PROSITE" id="PS51192"/>
    </source>
</evidence>
<dbReference type="GO" id="GO:0005524">
    <property type="term" value="F:ATP binding"/>
    <property type="evidence" value="ECO:0007669"/>
    <property type="project" value="UniProtKB-KW"/>
</dbReference>
<protein>
    <recommendedName>
        <fullName evidence="2">RNA helicase</fullName>
        <ecNumber evidence="2">3.6.4.13</ecNumber>
    </recommendedName>
</protein>
<evidence type="ECO:0000313" key="12">
    <source>
        <dbReference type="Proteomes" id="UP000789570"/>
    </source>
</evidence>
<feature type="compositionally biased region" description="Basic and acidic residues" evidence="8">
    <location>
        <begin position="22"/>
        <end position="36"/>
    </location>
</feature>
<keyword evidence="5" id="KW-0347">Helicase</keyword>
<dbReference type="Pfam" id="PF04408">
    <property type="entry name" value="WHD_HA2"/>
    <property type="match status" value="1"/>
</dbReference>
<comment type="catalytic activity">
    <reaction evidence="7">
        <text>ATP + H2O = ADP + phosphate + H(+)</text>
        <dbReference type="Rhea" id="RHEA:13065"/>
        <dbReference type="ChEBI" id="CHEBI:15377"/>
        <dbReference type="ChEBI" id="CHEBI:15378"/>
        <dbReference type="ChEBI" id="CHEBI:30616"/>
        <dbReference type="ChEBI" id="CHEBI:43474"/>
        <dbReference type="ChEBI" id="CHEBI:456216"/>
        <dbReference type="EC" id="3.6.4.13"/>
    </reaction>
</comment>
<dbReference type="Pfam" id="PF21010">
    <property type="entry name" value="HA2_C"/>
    <property type="match status" value="1"/>
</dbReference>
<dbReference type="GO" id="GO:0003723">
    <property type="term" value="F:RNA binding"/>
    <property type="evidence" value="ECO:0007669"/>
    <property type="project" value="TreeGrafter"/>
</dbReference>
<dbReference type="Proteomes" id="UP000789570">
    <property type="component" value="Unassembled WGS sequence"/>
</dbReference>
<evidence type="ECO:0000256" key="6">
    <source>
        <dbReference type="ARBA" id="ARBA00022840"/>
    </source>
</evidence>
<comment type="similarity">
    <text evidence="1">Belongs to the DEAD box helicase family. DEAH subfamily.</text>
</comment>
<keyword evidence="4" id="KW-0378">Hydrolase</keyword>
<evidence type="ECO:0000256" key="4">
    <source>
        <dbReference type="ARBA" id="ARBA00022801"/>
    </source>
</evidence>
<dbReference type="Gene3D" id="3.40.50.300">
    <property type="entry name" value="P-loop containing nucleotide triphosphate hydrolases"/>
    <property type="match status" value="2"/>
</dbReference>
<dbReference type="SMART" id="SM00382">
    <property type="entry name" value="AAA"/>
    <property type="match status" value="1"/>
</dbReference>
<dbReference type="InterPro" id="IPR011545">
    <property type="entry name" value="DEAD/DEAH_box_helicase_dom"/>
</dbReference>
<dbReference type="CDD" id="cd18791">
    <property type="entry name" value="SF2_C_RHA"/>
    <property type="match status" value="1"/>
</dbReference>
<dbReference type="EMBL" id="CAJVPQ010000001">
    <property type="protein sequence ID" value="CAG8435501.1"/>
    <property type="molecule type" value="Genomic_DNA"/>
</dbReference>
<dbReference type="InterPro" id="IPR048333">
    <property type="entry name" value="HA2_WH"/>
</dbReference>
<feature type="compositionally biased region" description="Basic residues" evidence="8">
    <location>
        <begin position="122"/>
        <end position="134"/>
    </location>
</feature>
<dbReference type="InterPro" id="IPR007502">
    <property type="entry name" value="Helicase-assoc_dom"/>
</dbReference>
<dbReference type="PROSITE" id="PS51192">
    <property type="entry name" value="HELICASE_ATP_BIND_1"/>
    <property type="match status" value="1"/>
</dbReference>
<dbReference type="GO" id="GO:1990904">
    <property type="term" value="C:ribonucleoprotein complex"/>
    <property type="evidence" value="ECO:0007669"/>
    <property type="project" value="UniProtKB-ARBA"/>
</dbReference>
<evidence type="ECO:0000259" key="10">
    <source>
        <dbReference type="PROSITE" id="PS51194"/>
    </source>
</evidence>
<dbReference type="CDD" id="cd17982">
    <property type="entry name" value="DEXHc_DHX37"/>
    <property type="match status" value="1"/>
</dbReference>
<feature type="domain" description="Helicase ATP-binding" evidence="9">
    <location>
        <begin position="280"/>
        <end position="458"/>
    </location>
</feature>
<accession>A0A9N8UXL9</accession>
<feature type="compositionally biased region" description="Low complexity" evidence="8">
    <location>
        <begin position="1"/>
        <end position="19"/>
    </location>
</feature>
<dbReference type="Pfam" id="PF00271">
    <property type="entry name" value="Helicase_C"/>
    <property type="match status" value="1"/>
</dbReference>
<dbReference type="InterPro" id="IPR027417">
    <property type="entry name" value="P-loop_NTPase"/>
</dbReference>
<dbReference type="Pfam" id="PF07717">
    <property type="entry name" value="OB_NTP_bind"/>
    <property type="match status" value="1"/>
</dbReference>
<evidence type="ECO:0000256" key="5">
    <source>
        <dbReference type="ARBA" id="ARBA00022806"/>
    </source>
</evidence>
<feature type="compositionally biased region" description="Acidic residues" evidence="8">
    <location>
        <begin position="140"/>
        <end position="159"/>
    </location>
</feature>
<evidence type="ECO:0000256" key="1">
    <source>
        <dbReference type="ARBA" id="ARBA00008792"/>
    </source>
</evidence>
<dbReference type="GO" id="GO:0000462">
    <property type="term" value="P:maturation of SSU-rRNA from tricistronic rRNA transcript (SSU-rRNA, 5.8S rRNA, LSU-rRNA)"/>
    <property type="evidence" value="ECO:0007669"/>
    <property type="project" value="TreeGrafter"/>
</dbReference>
<evidence type="ECO:0000313" key="11">
    <source>
        <dbReference type="EMBL" id="CAG8435501.1"/>
    </source>
</evidence>
<evidence type="ECO:0000256" key="7">
    <source>
        <dbReference type="ARBA" id="ARBA00047984"/>
    </source>
</evidence>
<reference evidence="11" key="1">
    <citation type="submission" date="2021-06" db="EMBL/GenBank/DDBJ databases">
        <authorList>
            <person name="Kallberg Y."/>
            <person name="Tangrot J."/>
            <person name="Rosling A."/>
        </authorList>
    </citation>
    <scope>NUCLEOTIDE SEQUENCE</scope>
    <source>
        <strain evidence="11">UK204</strain>
    </source>
</reference>
<dbReference type="GO" id="GO:0003724">
    <property type="term" value="F:RNA helicase activity"/>
    <property type="evidence" value="ECO:0007669"/>
    <property type="project" value="UniProtKB-EC"/>
</dbReference>
<evidence type="ECO:0000256" key="8">
    <source>
        <dbReference type="SAM" id="MobiDB-lite"/>
    </source>
</evidence>
<name>A0A9N8UXL9_9GLOM</name>
<feature type="region of interest" description="Disordered" evidence="8">
    <location>
        <begin position="122"/>
        <end position="179"/>
    </location>
</feature>
<feature type="domain" description="Helicase C-terminal" evidence="10">
    <location>
        <begin position="566"/>
        <end position="736"/>
    </location>
</feature>
<dbReference type="PROSITE" id="PS00690">
    <property type="entry name" value="DEAH_ATP_HELICASE"/>
    <property type="match status" value="1"/>
</dbReference>
<evidence type="ECO:0000256" key="2">
    <source>
        <dbReference type="ARBA" id="ARBA00012552"/>
    </source>
</evidence>
<dbReference type="PANTHER" id="PTHR18934">
    <property type="entry name" value="ATP-DEPENDENT RNA HELICASE"/>
    <property type="match status" value="1"/>
</dbReference>
<dbReference type="InterPro" id="IPR001650">
    <property type="entry name" value="Helicase_C-like"/>
</dbReference>
<feature type="compositionally biased region" description="Basic and acidic residues" evidence="8">
    <location>
        <begin position="60"/>
        <end position="91"/>
    </location>
</feature>
<proteinExistence type="inferred from homology"/>
<dbReference type="SMART" id="SM00487">
    <property type="entry name" value="DEXDc"/>
    <property type="match status" value="1"/>
</dbReference>
<keyword evidence="6" id="KW-0067">ATP-binding</keyword>
<organism evidence="11 12">
    <name type="scientific">Funneliformis caledonium</name>
    <dbReference type="NCBI Taxonomy" id="1117310"/>
    <lineage>
        <taxon>Eukaryota</taxon>
        <taxon>Fungi</taxon>
        <taxon>Fungi incertae sedis</taxon>
        <taxon>Mucoromycota</taxon>
        <taxon>Glomeromycotina</taxon>
        <taxon>Glomeromycetes</taxon>
        <taxon>Glomerales</taxon>
        <taxon>Glomeraceae</taxon>
        <taxon>Funneliformis</taxon>
    </lineage>
</organism>
<feature type="region of interest" description="Disordered" evidence="8">
    <location>
        <begin position="1"/>
        <end position="91"/>
    </location>
</feature>
<keyword evidence="3" id="KW-0547">Nucleotide-binding</keyword>
<dbReference type="InterPro" id="IPR003593">
    <property type="entry name" value="AAA+_ATPase"/>
</dbReference>
<dbReference type="InterPro" id="IPR011709">
    <property type="entry name" value="DEAD-box_helicase_OB_fold"/>
</dbReference>
<comment type="caution">
    <text evidence="11">The sequence shown here is derived from an EMBL/GenBank/DDBJ whole genome shotgun (WGS) entry which is preliminary data.</text>
</comment>
<sequence>MENLSKSSFSSELMKSSKNLGRRKETMKERLRKAYNENRLGLPQSDPSVPLFVNVNEGGDDLRDHVISEDAGKSLAKDHSSRAKLPDTKEQGKAINVINQNDFLGSALKRDSNGEFIMAIKKKKKSKPKKRRAKIIQEPTLEDDSFDSSDSQYDTDEEIEKSSETEVNEMVTKSSKGQSFKEWATEQMGMKLQGNQNESIVDEPNIKFMKSQKETKWVNKKVLIQDGIDITGSINEDKPNVMSSESKAVKKAFYVPVKRNKKTQEARMKLPICGEEQAIMEAISNNPVVIICGETGSGKTTQVPQFLYEAGYGNKDSDNPGIIGITQPRRVAAVSMSKRVAQELSLSEQEVSYQIRYDATTSPKTIIKFMTDGVLLRELANDFLLSKYSSIIIDEAHERSLNTDILIGVVSRVLKLRAELSEEEKSKIKPLKIIIMSATLRVSDFTQNKNLFVMAPPVINVNARQFPVSIHFNKRTPDIDHISETFKKVCKIHTRLPHGGILVFLTGQNEISILCRKLRRKFPYIKQNQDTYMSRQLLEEKEIINEAVEKVRECLTAKQADIETEDLDIGDKEVEEAESFDTDSEDSEDIKDFDNDEMIVDQHAGPLYVLPLYSLLSTHAQLRVFEPPPEGTRLCVVATNVAETSLTIPGVKYVVDCGKVKERQYDVTTGVQSYVVGWTSKASADQRAGRAGRTGPGHCYRLYSSAVFNDQFQQFTVPEIHRMPIEGVVLQMKSMNIDTVLNFPFPTPPDHDKLRKAENLLQYLGALNENGRITELGRTMATFPIAPRFSKMLIIGQQHGCLPYIIAIVSALTVGDPFIKDFHLDNNRNSDEEEENEDDRSNELSGIHKENILQKERRKLIRKNFYDVQKKHSGLDPTSDILKLLSVVGAYEYEGGTDKFCESNFVRPKAMQEIHKLRGQITNIVQMNCPGVDVCVDPKMKPPSTIQIKALKQIITAGFIDQVAIRKGVIEKSSKTFSSTRNVEYCTMWTEDDVFIHPTSILYHNKPPNFVVYQELHKTSKVWMKGVTVVESSWLSKLGKTLCTFSKPVELTTSKSKKKKESEKIAYVSPSFGPKNWELSPMKIVAQKVNGRWTYGSI</sequence>
<dbReference type="EC" id="3.6.4.13" evidence="2"/>
<dbReference type="SMART" id="SM00490">
    <property type="entry name" value="HELICc"/>
    <property type="match status" value="1"/>
</dbReference>
<dbReference type="Gene3D" id="1.20.120.1080">
    <property type="match status" value="1"/>
</dbReference>
<dbReference type="OrthoDB" id="10253254at2759"/>
<dbReference type="SUPFAM" id="SSF52540">
    <property type="entry name" value="P-loop containing nucleoside triphosphate hydrolases"/>
    <property type="match status" value="1"/>
</dbReference>
<gene>
    <name evidence="11" type="ORF">FCALED_LOCUS4</name>
</gene>
<dbReference type="Pfam" id="PF00270">
    <property type="entry name" value="DEAD"/>
    <property type="match status" value="1"/>
</dbReference>
<dbReference type="InterPro" id="IPR002464">
    <property type="entry name" value="DNA/RNA_helicase_DEAH_CS"/>
</dbReference>
<dbReference type="InterPro" id="IPR014001">
    <property type="entry name" value="Helicase_ATP-bd"/>
</dbReference>
<dbReference type="PROSITE" id="PS51194">
    <property type="entry name" value="HELICASE_CTER"/>
    <property type="match status" value="1"/>
</dbReference>
<dbReference type="PANTHER" id="PTHR18934:SF99">
    <property type="entry name" value="ATP-DEPENDENT RNA HELICASE DHX37-RELATED"/>
    <property type="match status" value="1"/>
</dbReference>
<keyword evidence="12" id="KW-1185">Reference proteome</keyword>
<dbReference type="AlphaFoldDB" id="A0A9N8UXL9"/>
<dbReference type="SMART" id="SM00847">
    <property type="entry name" value="HA2"/>
    <property type="match status" value="1"/>
</dbReference>
<dbReference type="FunFam" id="3.40.50.300:FF:000637">
    <property type="entry name" value="ATP-dependent RNA helicase DHX37/DHR1"/>
    <property type="match status" value="1"/>
</dbReference>
<feature type="region of interest" description="Disordered" evidence="8">
    <location>
        <begin position="826"/>
        <end position="847"/>
    </location>
</feature>
<evidence type="ECO:0000256" key="3">
    <source>
        <dbReference type="ARBA" id="ARBA00022741"/>
    </source>
</evidence>
<dbReference type="GO" id="GO:0016787">
    <property type="term" value="F:hydrolase activity"/>
    <property type="evidence" value="ECO:0007669"/>
    <property type="project" value="UniProtKB-KW"/>
</dbReference>
<dbReference type="GO" id="GO:0005730">
    <property type="term" value="C:nucleolus"/>
    <property type="evidence" value="ECO:0007669"/>
    <property type="project" value="TreeGrafter"/>
</dbReference>